<feature type="DNA-binding region" description="H-T-H motif" evidence="2">
    <location>
        <begin position="40"/>
        <end position="59"/>
    </location>
</feature>
<dbReference type="InterPro" id="IPR039536">
    <property type="entry name" value="TetR_C_Proteobacteria"/>
</dbReference>
<dbReference type="InterPro" id="IPR001647">
    <property type="entry name" value="HTH_TetR"/>
</dbReference>
<evidence type="ECO:0000256" key="1">
    <source>
        <dbReference type="ARBA" id="ARBA00023125"/>
    </source>
</evidence>
<dbReference type="InterPro" id="IPR009057">
    <property type="entry name" value="Homeodomain-like_sf"/>
</dbReference>
<evidence type="ECO:0000313" key="5">
    <source>
        <dbReference type="Proteomes" id="UP001201873"/>
    </source>
</evidence>
<keyword evidence="5" id="KW-1185">Reference proteome</keyword>
<dbReference type="SUPFAM" id="SSF48498">
    <property type="entry name" value="Tetracyclin repressor-like, C-terminal domain"/>
    <property type="match status" value="1"/>
</dbReference>
<dbReference type="EMBL" id="JALKFT010000051">
    <property type="protein sequence ID" value="MCK9878890.1"/>
    <property type="molecule type" value="Genomic_DNA"/>
</dbReference>
<evidence type="ECO:0000313" key="4">
    <source>
        <dbReference type="EMBL" id="MCK9878890.1"/>
    </source>
</evidence>
<dbReference type="SUPFAM" id="SSF46689">
    <property type="entry name" value="Homeodomain-like"/>
    <property type="match status" value="1"/>
</dbReference>
<dbReference type="Gene3D" id="1.10.357.10">
    <property type="entry name" value="Tetracycline Repressor, domain 2"/>
    <property type="match status" value="1"/>
</dbReference>
<protein>
    <submittedName>
        <fullName evidence="4">TetR/AcrR family transcriptional regulator</fullName>
    </submittedName>
</protein>
<dbReference type="Pfam" id="PF00440">
    <property type="entry name" value="TetR_N"/>
    <property type="match status" value="1"/>
</dbReference>
<evidence type="ECO:0000259" key="3">
    <source>
        <dbReference type="PROSITE" id="PS50977"/>
    </source>
</evidence>
<dbReference type="PANTHER" id="PTHR30055:SF146">
    <property type="entry name" value="HTH-TYPE TRANSCRIPTIONAL DUAL REGULATOR CECR"/>
    <property type="match status" value="1"/>
</dbReference>
<name>A0ABT0K530_9ACTN</name>
<accession>A0ABT0K530</accession>
<proteinExistence type="predicted"/>
<organism evidence="4 5">
    <name type="scientific">Frankia umida</name>
    <dbReference type="NCBI Taxonomy" id="573489"/>
    <lineage>
        <taxon>Bacteria</taxon>
        <taxon>Bacillati</taxon>
        <taxon>Actinomycetota</taxon>
        <taxon>Actinomycetes</taxon>
        <taxon>Frankiales</taxon>
        <taxon>Frankiaceae</taxon>
        <taxon>Frankia</taxon>
    </lineage>
</organism>
<dbReference type="Gene3D" id="1.10.10.60">
    <property type="entry name" value="Homeodomain-like"/>
    <property type="match status" value="1"/>
</dbReference>
<feature type="domain" description="HTH tetR-type" evidence="3">
    <location>
        <begin position="17"/>
        <end position="77"/>
    </location>
</feature>
<keyword evidence="1 2" id="KW-0238">DNA-binding</keyword>
<dbReference type="Pfam" id="PF14246">
    <property type="entry name" value="TetR_C_7"/>
    <property type="match status" value="1"/>
</dbReference>
<reference evidence="4 5" key="1">
    <citation type="submission" date="2022-04" db="EMBL/GenBank/DDBJ databases">
        <title>Genome diversity in the genus Frankia.</title>
        <authorList>
            <person name="Carlos-Shanley C."/>
            <person name="Hahn D."/>
        </authorList>
    </citation>
    <scope>NUCLEOTIDE SEQUENCE [LARGE SCALE GENOMIC DNA]</scope>
    <source>
        <strain evidence="4 5">Ag45/Mut15</strain>
    </source>
</reference>
<dbReference type="PRINTS" id="PR00455">
    <property type="entry name" value="HTHTETR"/>
</dbReference>
<gene>
    <name evidence="4" type="ORF">MXD59_24545</name>
</gene>
<comment type="caution">
    <text evidence="4">The sequence shown here is derived from an EMBL/GenBank/DDBJ whole genome shotgun (WGS) entry which is preliminary data.</text>
</comment>
<evidence type="ECO:0000256" key="2">
    <source>
        <dbReference type="PROSITE-ProRule" id="PRU00335"/>
    </source>
</evidence>
<dbReference type="RefSeq" id="WP_248826952.1">
    <property type="nucleotide sequence ID" value="NZ_JALKFT010000051.1"/>
</dbReference>
<dbReference type="PANTHER" id="PTHR30055">
    <property type="entry name" value="HTH-TYPE TRANSCRIPTIONAL REGULATOR RUTR"/>
    <property type="match status" value="1"/>
</dbReference>
<dbReference type="Proteomes" id="UP001201873">
    <property type="component" value="Unassembled WGS sequence"/>
</dbReference>
<dbReference type="InterPro" id="IPR036271">
    <property type="entry name" value="Tet_transcr_reg_TetR-rel_C_sf"/>
</dbReference>
<dbReference type="InterPro" id="IPR050109">
    <property type="entry name" value="HTH-type_TetR-like_transc_reg"/>
</dbReference>
<sequence>MDAPGTRSAAVRPRARADRRQRILDAAFTTFAREGYAQATVDAIASAAGVAKHTIYSHFGDKQTLLRETIAAESDLALARNLAALELLRDVAADTGPADMPAVLRSVARRFLDCYCDVRAHAVRRLLYAEAVQFPDLIDIIQGRATDPVTEALADRLARLSLAGRLHTPDPASAAEQFAALLTGSMQSRSRLGTRHVPDDELHAVATAAVELFLTAYGPAIT</sequence>
<dbReference type="PROSITE" id="PS50977">
    <property type="entry name" value="HTH_TETR_2"/>
    <property type="match status" value="1"/>
</dbReference>